<keyword evidence="3 8" id="KW-0812">Transmembrane</keyword>
<evidence type="ECO:0000256" key="3">
    <source>
        <dbReference type="ARBA" id="ARBA00022692"/>
    </source>
</evidence>
<reference evidence="9 10" key="1">
    <citation type="submission" date="2020-02" db="EMBL/GenBank/DDBJ databases">
        <authorList>
            <person name="Ma Q."/>
            <person name="Huang Y."/>
            <person name="Song X."/>
            <person name="Pei D."/>
        </authorList>
    </citation>
    <scope>NUCLEOTIDE SEQUENCE [LARGE SCALE GENOMIC DNA]</scope>
    <source>
        <strain evidence="9">Sxm20200214</strain>
        <tissue evidence="9">Leaf</tissue>
    </source>
</reference>
<dbReference type="AlphaFoldDB" id="A0A8X7RRP0"/>
<evidence type="ECO:0000256" key="4">
    <source>
        <dbReference type="ARBA" id="ARBA00022989"/>
    </source>
</evidence>
<dbReference type="OrthoDB" id="434240at2759"/>
<dbReference type="FunFam" id="1.20.1250.20:FF:000053">
    <property type="entry name" value="Nitrate transporter 2.1"/>
    <property type="match status" value="1"/>
</dbReference>
<feature type="transmembrane region" description="Helical" evidence="8">
    <location>
        <begin position="319"/>
        <end position="336"/>
    </location>
</feature>
<dbReference type="SUPFAM" id="SSF103473">
    <property type="entry name" value="MFS general substrate transporter"/>
    <property type="match status" value="2"/>
</dbReference>
<evidence type="ECO:0000313" key="9">
    <source>
        <dbReference type="EMBL" id="KAG2292798.1"/>
    </source>
</evidence>
<keyword evidence="6 8" id="KW-0472">Membrane</keyword>
<evidence type="ECO:0000256" key="5">
    <source>
        <dbReference type="ARBA" id="ARBA00023063"/>
    </source>
</evidence>
<feature type="region of interest" description="Disordered" evidence="7">
    <location>
        <begin position="491"/>
        <end position="526"/>
    </location>
</feature>
<name>A0A8X7RRP0_BRACI</name>
<accession>A0A8X7RRP0</accession>
<organism evidence="9 10">
    <name type="scientific">Brassica carinata</name>
    <name type="common">Ethiopian mustard</name>
    <name type="synonym">Abyssinian cabbage</name>
    <dbReference type="NCBI Taxonomy" id="52824"/>
    <lineage>
        <taxon>Eukaryota</taxon>
        <taxon>Viridiplantae</taxon>
        <taxon>Streptophyta</taxon>
        <taxon>Embryophyta</taxon>
        <taxon>Tracheophyta</taxon>
        <taxon>Spermatophyta</taxon>
        <taxon>Magnoliopsida</taxon>
        <taxon>eudicotyledons</taxon>
        <taxon>Gunneridae</taxon>
        <taxon>Pentapetalae</taxon>
        <taxon>rosids</taxon>
        <taxon>malvids</taxon>
        <taxon>Brassicales</taxon>
        <taxon>Brassicaceae</taxon>
        <taxon>Brassiceae</taxon>
        <taxon>Brassica</taxon>
    </lineage>
</organism>
<dbReference type="Proteomes" id="UP000886595">
    <property type="component" value="Unassembled WGS sequence"/>
</dbReference>
<dbReference type="CDD" id="cd17341">
    <property type="entry name" value="MFS_NRT2_like"/>
    <property type="match status" value="1"/>
</dbReference>
<dbReference type="PANTHER" id="PTHR23515">
    <property type="entry name" value="HIGH-AFFINITY NITRATE TRANSPORTER 2.3"/>
    <property type="match status" value="1"/>
</dbReference>
<gene>
    <name evidence="9" type="ORF">Bca52824_039467</name>
</gene>
<dbReference type="InterPro" id="IPR044772">
    <property type="entry name" value="NO3_transporter"/>
</dbReference>
<dbReference type="GO" id="GO:0016020">
    <property type="term" value="C:membrane"/>
    <property type="evidence" value="ECO:0007669"/>
    <property type="project" value="UniProtKB-SubCell"/>
</dbReference>
<dbReference type="GO" id="GO:0015112">
    <property type="term" value="F:nitrate transmembrane transporter activity"/>
    <property type="evidence" value="ECO:0007669"/>
    <property type="project" value="InterPro"/>
</dbReference>
<dbReference type="InterPro" id="IPR036259">
    <property type="entry name" value="MFS_trans_sf"/>
</dbReference>
<feature type="transmembrane region" description="Helical" evidence="8">
    <location>
        <begin position="402"/>
        <end position="423"/>
    </location>
</feature>
<evidence type="ECO:0000256" key="1">
    <source>
        <dbReference type="ARBA" id="ARBA00004141"/>
    </source>
</evidence>
<evidence type="ECO:0000256" key="2">
    <source>
        <dbReference type="ARBA" id="ARBA00008432"/>
    </source>
</evidence>
<dbReference type="Gene3D" id="1.20.1250.20">
    <property type="entry name" value="MFS general substrate transporter like domains"/>
    <property type="match status" value="1"/>
</dbReference>
<keyword evidence="10" id="KW-1185">Reference proteome</keyword>
<comment type="similarity">
    <text evidence="2">Belongs to the major facilitator superfamily. Nitrate/nitrite porter (TC 2.A.1.8) family.</text>
</comment>
<dbReference type="GO" id="GO:0042128">
    <property type="term" value="P:nitrate assimilation"/>
    <property type="evidence" value="ECO:0007669"/>
    <property type="project" value="UniProtKB-KW"/>
</dbReference>
<feature type="transmembrane region" description="Helical" evidence="8">
    <location>
        <begin position="74"/>
        <end position="96"/>
    </location>
</feature>
<feature type="compositionally biased region" description="Basic and acidic residues" evidence="7">
    <location>
        <begin position="499"/>
        <end position="510"/>
    </location>
</feature>
<sequence length="526" mass="58298">MAYRNEEEGSIGTSMHEITAKEHVFSFSDQGEDTRSSHSVQSEDPTAKFALPVDSEHKAKMFKPLSLTKPHMRAFLLGWISFFTCFISTFAAAPLVPNFPSSGTILWSLHLDSTKTDIGNAGVASISGAIFSRLAMGAVCDLLSRLVFSMSFVADAGGYLSFRFMIGFCLATFVSCSYWTCNIPKSGREWLISRRRVGALEDQCDVHWKDHWTRQRMCQWLGRHGRTQLLMPMVFHVIKVAGATPFTAWRIAFFVPGFLQVIMGILVLTLGQDLPDGNLCTLQKKGDVSKDKLTKVFWYALRIYRTYVLFILFQLKLHLHTAGMIAASFGMANFFARPIGGFASDVSARFFGMRGRLWTLWILQTSGGLFSILAMMLFSFGVQAACWAIFGIVPFVSRRSLGIISGLTGAGGNFGSGLTQLAFFSSSRFHTANGLSLMGITAMIFTLLIAFIHFPQWGSMFLGPKSDGRTSKEENYYAAEWTEEEKLQGLHEGSLKFAENSRSERGKKAAPDGTSTPLENENPANV</sequence>
<comment type="subcellular location">
    <subcellularLocation>
        <location evidence="1">Membrane</location>
        <topology evidence="1">Multi-pass membrane protein</topology>
    </subcellularLocation>
</comment>
<proteinExistence type="inferred from homology"/>
<feature type="transmembrane region" description="Helical" evidence="8">
    <location>
        <begin position="357"/>
        <end position="390"/>
    </location>
</feature>
<keyword evidence="4 8" id="KW-1133">Transmembrane helix</keyword>
<evidence type="ECO:0000256" key="8">
    <source>
        <dbReference type="SAM" id="Phobius"/>
    </source>
</evidence>
<evidence type="ECO:0000313" key="10">
    <source>
        <dbReference type="Proteomes" id="UP000886595"/>
    </source>
</evidence>
<comment type="caution">
    <text evidence="9">The sequence shown here is derived from an EMBL/GenBank/DDBJ whole genome shotgun (WGS) entry which is preliminary data.</text>
</comment>
<feature type="transmembrane region" description="Helical" evidence="8">
    <location>
        <begin position="160"/>
        <end position="181"/>
    </location>
</feature>
<keyword evidence="5" id="KW-0534">Nitrate assimilation</keyword>
<feature type="compositionally biased region" description="Polar residues" evidence="7">
    <location>
        <begin position="513"/>
        <end position="526"/>
    </location>
</feature>
<evidence type="ECO:0000256" key="6">
    <source>
        <dbReference type="ARBA" id="ARBA00023136"/>
    </source>
</evidence>
<evidence type="ECO:0000256" key="7">
    <source>
        <dbReference type="SAM" id="MobiDB-lite"/>
    </source>
</evidence>
<feature type="transmembrane region" description="Helical" evidence="8">
    <location>
        <begin position="257"/>
        <end position="275"/>
    </location>
</feature>
<feature type="transmembrane region" description="Helical" evidence="8">
    <location>
        <begin position="435"/>
        <end position="454"/>
    </location>
</feature>
<protein>
    <submittedName>
        <fullName evidence="9">Uncharacterized protein</fullName>
    </submittedName>
</protein>
<dbReference type="EMBL" id="JAAMPC010000009">
    <property type="protein sequence ID" value="KAG2292798.1"/>
    <property type="molecule type" value="Genomic_DNA"/>
</dbReference>